<evidence type="ECO:0000256" key="5">
    <source>
        <dbReference type="SAM" id="MobiDB-lite"/>
    </source>
</evidence>
<accession>A0A077Z043</accession>
<dbReference type="InterPro" id="IPR019398">
    <property type="entry name" value="Pre-rRNA_process_TSR2"/>
</dbReference>
<dbReference type="OrthoDB" id="263560at2759"/>
<dbReference type="AlphaFoldDB" id="A0A077Z043"/>
<evidence type="ECO:0000256" key="1">
    <source>
        <dbReference type="ARBA" id="ARBA00002210"/>
    </source>
</evidence>
<sequence>MTPASIPDMEASNFSEIVRSIFYCWPAVEYIRKCAAGGTDTEAKLEWMIEVVSERLARRSAVPQAQVLEEFICEIVDNEFDTLIEDGSVASVSDLLCSCRKMWNQGDMLGVKRLLDELEVRRKSRPTGIDQIHEGSSSSHPDEDGWTVVRPRHSRKR</sequence>
<dbReference type="Pfam" id="PF10273">
    <property type="entry name" value="WGG"/>
    <property type="match status" value="1"/>
</dbReference>
<evidence type="ECO:0000256" key="3">
    <source>
        <dbReference type="ARBA" id="ARBA00017551"/>
    </source>
</evidence>
<protein>
    <recommendedName>
        <fullName evidence="3">Pre-rRNA-processing protein TSR2 homolog</fullName>
    </recommendedName>
</protein>
<dbReference type="GO" id="GO:0006364">
    <property type="term" value="P:rRNA processing"/>
    <property type="evidence" value="ECO:0007669"/>
    <property type="project" value="UniProtKB-KW"/>
</dbReference>
<dbReference type="EMBL" id="HG805839">
    <property type="protein sequence ID" value="CDW53063.1"/>
    <property type="molecule type" value="Genomic_DNA"/>
</dbReference>
<evidence type="ECO:0000256" key="2">
    <source>
        <dbReference type="ARBA" id="ARBA00006524"/>
    </source>
</evidence>
<organism evidence="6 7">
    <name type="scientific">Trichuris trichiura</name>
    <name type="common">Whipworm</name>
    <name type="synonym">Trichocephalus trichiurus</name>
    <dbReference type="NCBI Taxonomy" id="36087"/>
    <lineage>
        <taxon>Eukaryota</taxon>
        <taxon>Metazoa</taxon>
        <taxon>Ecdysozoa</taxon>
        <taxon>Nematoda</taxon>
        <taxon>Enoplea</taxon>
        <taxon>Dorylaimia</taxon>
        <taxon>Trichinellida</taxon>
        <taxon>Trichuridae</taxon>
        <taxon>Trichuris</taxon>
    </lineage>
</organism>
<comment type="function">
    <text evidence="1">May be involved in 20S pre-rRNA processing.</text>
</comment>
<keyword evidence="7" id="KW-1185">Reference proteome</keyword>
<keyword evidence="4" id="KW-0698">rRNA processing</keyword>
<feature type="region of interest" description="Disordered" evidence="5">
    <location>
        <begin position="126"/>
        <end position="157"/>
    </location>
</feature>
<name>A0A077Z043_TRITR</name>
<evidence type="ECO:0000313" key="6">
    <source>
        <dbReference type="EMBL" id="CDW53063.1"/>
    </source>
</evidence>
<gene>
    <name evidence="6" type="ORF">TTRE_0000132601</name>
</gene>
<evidence type="ECO:0000256" key="4">
    <source>
        <dbReference type="ARBA" id="ARBA00022552"/>
    </source>
</evidence>
<proteinExistence type="inferred from homology"/>
<dbReference type="Proteomes" id="UP000030665">
    <property type="component" value="Unassembled WGS sequence"/>
</dbReference>
<dbReference type="PANTHER" id="PTHR21250">
    <property type="entry name" value="PRE-RRNA-PROCESSING PROTEIN TSR2 HOMOLOG"/>
    <property type="match status" value="1"/>
</dbReference>
<reference evidence="6" key="1">
    <citation type="submission" date="2014-01" db="EMBL/GenBank/DDBJ databases">
        <authorList>
            <person name="Aslett M."/>
        </authorList>
    </citation>
    <scope>NUCLEOTIDE SEQUENCE</scope>
</reference>
<reference evidence="6" key="2">
    <citation type="submission" date="2014-03" db="EMBL/GenBank/DDBJ databases">
        <title>The whipworm genome and dual-species transcriptomics of an intimate host-pathogen interaction.</title>
        <authorList>
            <person name="Foth B.J."/>
            <person name="Tsai I.J."/>
            <person name="Reid A.J."/>
            <person name="Bancroft A.J."/>
            <person name="Nichol S."/>
            <person name="Tracey A."/>
            <person name="Holroyd N."/>
            <person name="Cotton J.A."/>
            <person name="Stanley E.J."/>
            <person name="Zarowiecki M."/>
            <person name="Liu J.Z."/>
            <person name="Huckvale T."/>
            <person name="Cooper P.J."/>
            <person name="Grencis R.K."/>
            <person name="Berriman M."/>
        </authorList>
    </citation>
    <scope>NUCLEOTIDE SEQUENCE [LARGE SCALE GENOMIC DNA]</scope>
</reference>
<comment type="similarity">
    <text evidence="2">Belongs to the TSR2 family.</text>
</comment>
<evidence type="ECO:0000313" key="7">
    <source>
        <dbReference type="Proteomes" id="UP000030665"/>
    </source>
</evidence>
<dbReference type="STRING" id="36087.A0A077Z043"/>